<dbReference type="GO" id="GO:0050660">
    <property type="term" value="F:flavin adenine dinucleotide binding"/>
    <property type="evidence" value="ECO:0007669"/>
    <property type="project" value="InterPro"/>
</dbReference>
<dbReference type="STRING" id="121845.A0A1S4ELM8"/>
<dbReference type="InterPro" id="IPR013785">
    <property type="entry name" value="Aldolase_TIM"/>
</dbReference>
<reference evidence="8" key="1">
    <citation type="submission" date="2025-08" db="UniProtKB">
        <authorList>
            <consortium name="RefSeq"/>
        </authorList>
    </citation>
    <scope>IDENTIFICATION</scope>
</reference>
<keyword evidence="4" id="KW-0819">tRNA processing</keyword>
<sequence length="145" mass="16370">MSQSVLDLLENGNGYVKVCAPMVRYSKLNFRQLVRSHNVDLCFTPMIIADSFIKSSKARNNEFSTSPEDTPLVVQFASNNHDDFVRATQYVAPHCNGVDLNCGCPQRWAIKEGYGCALLSKQRTHPLLFSLPRTITRILYELPSM</sequence>
<protein>
    <submittedName>
        <fullName evidence="8">tRNA-dihydrouridine(20a/20b) synthase [NAD(P)+]-like</fullName>
    </submittedName>
</protein>
<dbReference type="InterPro" id="IPR035587">
    <property type="entry name" value="DUS-like_FMN-bd"/>
</dbReference>
<accession>A0A1S4ELM8</accession>
<evidence type="ECO:0000256" key="3">
    <source>
        <dbReference type="ARBA" id="ARBA00022643"/>
    </source>
</evidence>
<name>A0A1S4ELM8_DIACI</name>
<dbReference type="GeneID" id="103517778"/>
<dbReference type="GO" id="GO:0017150">
    <property type="term" value="F:tRNA dihydrouridine synthase activity"/>
    <property type="evidence" value="ECO:0007669"/>
    <property type="project" value="InterPro"/>
</dbReference>
<dbReference type="Pfam" id="PF01207">
    <property type="entry name" value="Dus"/>
    <property type="match status" value="1"/>
</dbReference>
<evidence type="ECO:0000256" key="4">
    <source>
        <dbReference type="ARBA" id="ARBA00022694"/>
    </source>
</evidence>
<dbReference type="PROSITE" id="PS01136">
    <property type="entry name" value="UPF0034"/>
    <property type="match status" value="1"/>
</dbReference>
<keyword evidence="3" id="KW-0288">FMN</keyword>
<keyword evidence="2" id="KW-0285">Flavoprotein</keyword>
<evidence type="ECO:0000313" key="7">
    <source>
        <dbReference type="Proteomes" id="UP000079169"/>
    </source>
</evidence>
<evidence type="ECO:0000256" key="5">
    <source>
        <dbReference type="ARBA" id="ARBA00023002"/>
    </source>
</evidence>
<dbReference type="PANTHER" id="PTHR11082:SF31">
    <property type="entry name" value="TRNA-DIHYDROURIDINE(20A_20B) SYNTHASE [NAD(P)+]-LIKE"/>
    <property type="match status" value="1"/>
</dbReference>
<dbReference type="Proteomes" id="UP000079169">
    <property type="component" value="Unplaced"/>
</dbReference>
<keyword evidence="7" id="KW-1185">Reference proteome</keyword>
<dbReference type="RefSeq" id="XP_017303069.1">
    <property type="nucleotide sequence ID" value="XM_017447580.2"/>
</dbReference>
<dbReference type="Gene3D" id="3.20.20.70">
    <property type="entry name" value="Aldolase class I"/>
    <property type="match status" value="1"/>
</dbReference>
<evidence type="ECO:0000256" key="1">
    <source>
        <dbReference type="ARBA" id="ARBA00001917"/>
    </source>
</evidence>
<dbReference type="InterPro" id="IPR018517">
    <property type="entry name" value="tRNA_hU_synthase_CS"/>
</dbReference>
<keyword evidence="5" id="KW-0560">Oxidoreductase</keyword>
<dbReference type="CDD" id="cd02801">
    <property type="entry name" value="DUS_like_FMN"/>
    <property type="match status" value="1"/>
</dbReference>
<proteinExistence type="predicted"/>
<dbReference type="PANTHER" id="PTHR11082">
    <property type="entry name" value="TRNA-DIHYDROURIDINE SYNTHASE"/>
    <property type="match status" value="1"/>
</dbReference>
<evidence type="ECO:0000256" key="2">
    <source>
        <dbReference type="ARBA" id="ARBA00022630"/>
    </source>
</evidence>
<comment type="cofactor">
    <cofactor evidence="1">
        <name>FMN</name>
        <dbReference type="ChEBI" id="CHEBI:58210"/>
    </cofactor>
</comment>
<evidence type="ECO:0000313" key="8">
    <source>
        <dbReference type="RefSeq" id="XP_017303069.1"/>
    </source>
</evidence>
<dbReference type="OMA" id="CYTPMWH"/>
<dbReference type="KEGG" id="dci:103517778"/>
<dbReference type="AlphaFoldDB" id="A0A1S4ELM8"/>
<evidence type="ECO:0000259" key="6">
    <source>
        <dbReference type="Pfam" id="PF01207"/>
    </source>
</evidence>
<dbReference type="SUPFAM" id="SSF51395">
    <property type="entry name" value="FMN-linked oxidoreductases"/>
    <property type="match status" value="1"/>
</dbReference>
<gene>
    <name evidence="8" type="primary">LOC103517778</name>
</gene>
<dbReference type="PaxDb" id="121845-A0A1S4ELM8"/>
<feature type="domain" description="DUS-like FMN-binding" evidence="6">
    <location>
        <begin position="19"/>
        <end position="123"/>
    </location>
</feature>
<organism evidence="7 8">
    <name type="scientific">Diaphorina citri</name>
    <name type="common">Asian citrus psyllid</name>
    <dbReference type="NCBI Taxonomy" id="121845"/>
    <lineage>
        <taxon>Eukaryota</taxon>
        <taxon>Metazoa</taxon>
        <taxon>Ecdysozoa</taxon>
        <taxon>Arthropoda</taxon>
        <taxon>Hexapoda</taxon>
        <taxon>Insecta</taxon>
        <taxon>Pterygota</taxon>
        <taxon>Neoptera</taxon>
        <taxon>Paraneoptera</taxon>
        <taxon>Hemiptera</taxon>
        <taxon>Sternorrhyncha</taxon>
        <taxon>Psylloidea</taxon>
        <taxon>Psyllidae</taxon>
        <taxon>Diaphorininae</taxon>
        <taxon>Diaphorina</taxon>
    </lineage>
</organism>